<feature type="signal peptide" evidence="1">
    <location>
        <begin position="1"/>
        <end position="21"/>
    </location>
</feature>
<sequence length="233" mass="25025">MRHNRLSILLVSCAALISAAACDISRDPFYTSYMTVVADTASESGSVSISHLVSDDSMKVYPVSYSQTLSGLKDGQRIIGTFTIPSGKISDPLNVEFQSIALLQTDSIRSTPANDLTCNDPVTITAAWHSGGVYGAARYVTAVFNIMQAGLYPHSIFLTEDTAAAVNPDADGYYRLRFLHDAGKDPASYQASGIITYPVTGKYAEPDIRGLKISFNTLSSSKDSTVTVRFGLN</sequence>
<accession>A0A9D2GRZ8</accession>
<feature type="domain" description="NigD-like C-terminal" evidence="2">
    <location>
        <begin position="114"/>
        <end position="226"/>
    </location>
</feature>
<dbReference type="InterPro" id="IPR038143">
    <property type="entry name" value="NigD-like_C_dom_sf"/>
</dbReference>
<organism evidence="3 4">
    <name type="scientific">Candidatus Coprenecus stercoravium</name>
    <dbReference type="NCBI Taxonomy" id="2840735"/>
    <lineage>
        <taxon>Bacteria</taxon>
        <taxon>Pseudomonadati</taxon>
        <taxon>Bacteroidota</taxon>
        <taxon>Bacteroidia</taxon>
        <taxon>Bacteroidales</taxon>
        <taxon>Rikenellaceae</taxon>
        <taxon>Rikenellaceae incertae sedis</taxon>
        <taxon>Candidatus Coprenecus</taxon>
    </lineage>
</organism>
<dbReference type="Gene3D" id="2.60.40.2370">
    <property type="entry name" value="NigD-like, C-terminal beta sandwich domain"/>
    <property type="match status" value="1"/>
</dbReference>
<gene>
    <name evidence="3" type="ORF">IAC04_05365</name>
</gene>
<keyword evidence="1" id="KW-0732">Signal</keyword>
<evidence type="ECO:0000313" key="3">
    <source>
        <dbReference type="EMBL" id="HIZ85899.1"/>
    </source>
</evidence>
<evidence type="ECO:0000256" key="1">
    <source>
        <dbReference type="SAM" id="SignalP"/>
    </source>
</evidence>
<dbReference type="PROSITE" id="PS51257">
    <property type="entry name" value="PROKAR_LIPOPROTEIN"/>
    <property type="match status" value="1"/>
</dbReference>
<dbReference type="Pfam" id="PF17415">
    <property type="entry name" value="NigD_C"/>
    <property type="match status" value="1"/>
</dbReference>
<feature type="chain" id="PRO_5038384656" description="NigD-like C-terminal domain-containing protein" evidence="1">
    <location>
        <begin position="22"/>
        <end position="233"/>
    </location>
</feature>
<protein>
    <recommendedName>
        <fullName evidence="2">NigD-like C-terminal domain-containing protein</fullName>
    </recommendedName>
</protein>
<reference evidence="3" key="2">
    <citation type="submission" date="2021-04" db="EMBL/GenBank/DDBJ databases">
        <authorList>
            <person name="Gilroy R."/>
        </authorList>
    </citation>
    <scope>NUCLEOTIDE SEQUENCE</scope>
    <source>
        <strain evidence="3">Gambia16-554</strain>
    </source>
</reference>
<evidence type="ECO:0000313" key="4">
    <source>
        <dbReference type="Proteomes" id="UP000824115"/>
    </source>
</evidence>
<reference evidence="3" key="1">
    <citation type="journal article" date="2021" name="PeerJ">
        <title>Extensive microbial diversity within the chicken gut microbiome revealed by metagenomics and culture.</title>
        <authorList>
            <person name="Gilroy R."/>
            <person name="Ravi A."/>
            <person name="Getino M."/>
            <person name="Pursley I."/>
            <person name="Horton D.L."/>
            <person name="Alikhan N.F."/>
            <person name="Baker D."/>
            <person name="Gharbi K."/>
            <person name="Hall N."/>
            <person name="Watson M."/>
            <person name="Adriaenssens E.M."/>
            <person name="Foster-Nyarko E."/>
            <person name="Jarju S."/>
            <person name="Secka A."/>
            <person name="Antonio M."/>
            <person name="Oren A."/>
            <person name="Chaudhuri R.R."/>
            <person name="La Ragione R."/>
            <person name="Hildebrand F."/>
            <person name="Pallen M.J."/>
        </authorList>
    </citation>
    <scope>NUCLEOTIDE SEQUENCE</scope>
    <source>
        <strain evidence="3">Gambia16-554</strain>
    </source>
</reference>
<dbReference type="Proteomes" id="UP000824115">
    <property type="component" value="Unassembled WGS sequence"/>
</dbReference>
<dbReference type="EMBL" id="DXAW01000095">
    <property type="protein sequence ID" value="HIZ85899.1"/>
    <property type="molecule type" value="Genomic_DNA"/>
</dbReference>
<dbReference type="InterPro" id="IPR035376">
    <property type="entry name" value="NigD_C"/>
</dbReference>
<dbReference type="AlphaFoldDB" id="A0A9D2GRZ8"/>
<proteinExistence type="predicted"/>
<evidence type="ECO:0000259" key="2">
    <source>
        <dbReference type="Pfam" id="PF17415"/>
    </source>
</evidence>
<name>A0A9D2GRZ8_9BACT</name>
<comment type="caution">
    <text evidence="3">The sequence shown here is derived from an EMBL/GenBank/DDBJ whole genome shotgun (WGS) entry which is preliminary data.</text>
</comment>